<keyword evidence="3" id="KW-1003">Cell membrane</keyword>
<dbReference type="EMBL" id="OU895878">
    <property type="protein sequence ID" value="CAG9804066.1"/>
    <property type="molecule type" value="Genomic_DNA"/>
</dbReference>
<dbReference type="PROSITE" id="PS50262">
    <property type="entry name" value="G_PROTEIN_RECEP_F1_2"/>
    <property type="match status" value="1"/>
</dbReference>
<dbReference type="InterPro" id="IPR000276">
    <property type="entry name" value="GPCR_Rhodpsn"/>
</dbReference>
<keyword evidence="16" id="KW-1185">Reference proteome</keyword>
<dbReference type="PRINTS" id="PR00237">
    <property type="entry name" value="GPCRRHODOPSN"/>
</dbReference>
<feature type="transmembrane region" description="Helical" evidence="13">
    <location>
        <begin position="285"/>
        <end position="310"/>
    </location>
</feature>
<dbReference type="PRINTS" id="PR00663">
    <property type="entry name" value="GALANINR"/>
</dbReference>
<keyword evidence="8" id="KW-1015">Disulfide bond</keyword>
<keyword evidence="10" id="KW-0325">Glycoprotein</keyword>
<dbReference type="PANTHER" id="PTHR45695">
    <property type="entry name" value="LEUCOKININ RECEPTOR-RELATED"/>
    <property type="match status" value="1"/>
</dbReference>
<comment type="subcellular location">
    <subcellularLocation>
        <location evidence="1">Cell membrane</location>
        <topology evidence="1">Multi-pass membrane protein</topology>
    </subcellularLocation>
</comment>
<feature type="transmembrane region" description="Helical" evidence="13">
    <location>
        <begin position="205"/>
        <end position="231"/>
    </location>
</feature>
<dbReference type="PROSITE" id="PS00237">
    <property type="entry name" value="G_PROTEIN_RECEP_F1_1"/>
    <property type="match status" value="1"/>
</dbReference>
<reference evidence="15" key="2">
    <citation type="submission" date="2022-10" db="EMBL/GenBank/DDBJ databases">
        <authorList>
            <consortium name="ENA_rothamsted_submissions"/>
            <consortium name="culmorum"/>
            <person name="King R."/>
        </authorList>
    </citation>
    <scope>NUCLEOTIDE SEQUENCE</scope>
</reference>
<feature type="transmembrane region" description="Helical" evidence="13">
    <location>
        <begin position="75"/>
        <end position="100"/>
    </location>
</feature>
<keyword evidence="11 12" id="KW-0807">Transducer</keyword>
<feature type="domain" description="G-protein coupled receptors family 1 profile" evidence="14">
    <location>
        <begin position="54"/>
        <end position="307"/>
    </location>
</feature>
<evidence type="ECO:0000313" key="15">
    <source>
        <dbReference type="EMBL" id="CAG9804066.1"/>
    </source>
</evidence>
<feature type="transmembrane region" description="Helical" evidence="13">
    <location>
        <begin position="252"/>
        <end position="273"/>
    </location>
</feature>
<keyword evidence="9 12" id="KW-0675">Receptor</keyword>
<reference evidence="15" key="1">
    <citation type="submission" date="2022-01" db="EMBL/GenBank/DDBJ databases">
        <authorList>
            <person name="King R."/>
        </authorList>
    </citation>
    <scope>NUCLEOTIDE SEQUENCE</scope>
</reference>
<accession>A0A9N9RVH3</accession>
<keyword evidence="5 13" id="KW-1133">Transmembrane helix</keyword>
<evidence type="ECO:0000256" key="2">
    <source>
        <dbReference type="ARBA" id="ARBA00010663"/>
    </source>
</evidence>
<evidence type="ECO:0000259" key="14">
    <source>
        <dbReference type="PROSITE" id="PS50262"/>
    </source>
</evidence>
<dbReference type="Proteomes" id="UP001153620">
    <property type="component" value="Chromosome 2"/>
</dbReference>
<evidence type="ECO:0000256" key="13">
    <source>
        <dbReference type="SAM" id="Phobius"/>
    </source>
</evidence>
<dbReference type="SUPFAM" id="SSF81321">
    <property type="entry name" value="Family A G protein-coupled receptor-like"/>
    <property type="match status" value="1"/>
</dbReference>
<evidence type="ECO:0000313" key="16">
    <source>
        <dbReference type="Proteomes" id="UP001153620"/>
    </source>
</evidence>
<proteinExistence type="inferred from homology"/>
<organism evidence="15 16">
    <name type="scientific">Chironomus riparius</name>
    <dbReference type="NCBI Taxonomy" id="315576"/>
    <lineage>
        <taxon>Eukaryota</taxon>
        <taxon>Metazoa</taxon>
        <taxon>Ecdysozoa</taxon>
        <taxon>Arthropoda</taxon>
        <taxon>Hexapoda</taxon>
        <taxon>Insecta</taxon>
        <taxon>Pterygota</taxon>
        <taxon>Neoptera</taxon>
        <taxon>Endopterygota</taxon>
        <taxon>Diptera</taxon>
        <taxon>Nematocera</taxon>
        <taxon>Chironomoidea</taxon>
        <taxon>Chironomidae</taxon>
        <taxon>Chironominae</taxon>
        <taxon>Chironomus</taxon>
    </lineage>
</organism>
<evidence type="ECO:0000256" key="8">
    <source>
        <dbReference type="ARBA" id="ARBA00023157"/>
    </source>
</evidence>
<evidence type="ECO:0000256" key="3">
    <source>
        <dbReference type="ARBA" id="ARBA00022475"/>
    </source>
</evidence>
<dbReference type="CDD" id="cd15096">
    <property type="entry name" value="7tmA_AstA_R_insect"/>
    <property type="match status" value="1"/>
</dbReference>
<feature type="transmembrane region" description="Helical" evidence="13">
    <location>
        <begin position="36"/>
        <end position="63"/>
    </location>
</feature>
<evidence type="ECO:0000256" key="11">
    <source>
        <dbReference type="ARBA" id="ARBA00023224"/>
    </source>
</evidence>
<evidence type="ECO:0000256" key="4">
    <source>
        <dbReference type="ARBA" id="ARBA00022692"/>
    </source>
</evidence>
<evidence type="ECO:0000256" key="9">
    <source>
        <dbReference type="ARBA" id="ARBA00023170"/>
    </source>
</evidence>
<dbReference type="FunFam" id="1.20.1070.10:FF:000255">
    <property type="entry name" value="Allatostatin A receptor"/>
    <property type="match status" value="1"/>
</dbReference>
<feature type="transmembrane region" description="Helical" evidence="13">
    <location>
        <begin position="154"/>
        <end position="174"/>
    </location>
</feature>
<dbReference type="InterPro" id="IPR017452">
    <property type="entry name" value="GPCR_Rhodpsn_7TM"/>
</dbReference>
<evidence type="ECO:0000256" key="6">
    <source>
        <dbReference type="ARBA" id="ARBA00023040"/>
    </source>
</evidence>
<sequence>MTEPYLNISNATNLTYLECFNCSDGSSYIEDLERSISISVFILFGIIFIAGLIGNGLVVLVVAANPLMRSTTNILIINLAAADLFFVIFCIPFTATDYILNSWPFGDFLCSFVQYMIAVTCHASVYTLVFMSVDRYIAIVHPISGISIRTEKNATLAIGVAWLFICSSCIPVGLSHGLVTYGEEYEYVEIKCIFLTQYNHSVFQISFFLSSYVVPLTLISVLYVCMLASLWKGTGTRISAESRRGKKRVTRMIVAVVLAFAICWLPIHIILVLKSLDAYHQTTMLVAFQIISHVLAYTNSCINPILYCFLSENFRKAFRKVVNCGSQHNFQTQVTTKIVTRNDDGHKNIL</sequence>
<evidence type="ECO:0000256" key="5">
    <source>
        <dbReference type="ARBA" id="ARBA00022989"/>
    </source>
</evidence>
<dbReference type="AlphaFoldDB" id="A0A9N9RVH3"/>
<dbReference type="PANTHER" id="PTHR45695:SF23">
    <property type="entry name" value="GALANIN-LIKE G-PROTEIN COUPLED RECEPTOR NPR-9"/>
    <property type="match status" value="1"/>
</dbReference>
<dbReference type="Gene3D" id="1.20.1070.10">
    <property type="entry name" value="Rhodopsin 7-helix transmembrane proteins"/>
    <property type="match status" value="1"/>
</dbReference>
<dbReference type="GO" id="GO:0004930">
    <property type="term" value="F:G protein-coupled receptor activity"/>
    <property type="evidence" value="ECO:0007669"/>
    <property type="project" value="UniProtKB-KW"/>
</dbReference>
<gene>
    <name evidence="15" type="ORF">CHIRRI_LOCUS6961</name>
</gene>
<keyword evidence="6 12" id="KW-0297">G-protein coupled receptor</keyword>
<feature type="transmembrane region" description="Helical" evidence="13">
    <location>
        <begin position="112"/>
        <end position="133"/>
    </location>
</feature>
<dbReference type="Pfam" id="PF00001">
    <property type="entry name" value="7tm_1"/>
    <property type="match status" value="1"/>
</dbReference>
<keyword evidence="4 12" id="KW-0812">Transmembrane</keyword>
<evidence type="ECO:0000256" key="1">
    <source>
        <dbReference type="ARBA" id="ARBA00004651"/>
    </source>
</evidence>
<dbReference type="SMART" id="SM01381">
    <property type="entry name" value="7TM_GPCR_Srsx"/>
    <property type="match status" value="1"/>
</dbReference>
<evidence type="ECO:0000256" key="10">
    <source>
        <dbReference type="ARBA" id="ARBA00023180"/>
    </source>
</evidence>
<protein>
    <recommendedName>
        <fullName evidence="14">G-protein coupled receptors family 1 profile domain-containing protein</fullName>
    </recommendedName>
</protein>
<dbReference type="InterPro" id="IPR000405">
    <property type="entry name" value="Galanin_rcpt"/>
</dbReference>
<evidence type="ECO:0000256" key="12">
    <source>
        <dbReference type="RuleBase" id="RU000688"/>
    </source>
</evidence>
<dbReference type="OrthoDB" id="2132067at2759"/>
<name>A0A9N9RVH3_9DIPT</name>
<dbReference type="GO" id="GO:0005886">
    <property type="term" value="C:plasma membrane"/>
    <property type="evidence" value="ECO:0007669"/>
    <property type="project" value="UniProtKB-SubCell"/>
</dbReference>
<comment type="similarity">
    <text evidence="2 12">Belongs to the G-protein coupled receptor 1 family.</text>
</comment>
<keyword evidence="7 13" id="KW-0472">Membrane</keyword>
<evidence type="ECO:0000256" key="7">
    <source>
        <dbReference type="ARBA" id="ARBA00023136"/>
    </source>
</evidence>